<protein>
    <submittedName>
        <fullName evidence="2">Uncharacterized protein</fullName>
    </submittedName>
</protein>
<dbReference type="AlphaFoldDB" id="A0A9D2DC45"/>
<dbReference type="EMBL" id="DXCD01000245">
    <property type="protein sequence ID" value="HIZ14149.1"/>
    <property type="molecule type" value="Genomic_DNA"/>
</dbReference>
<organism evidence="2 3">
    <name type="scientific">Candidatus Mediterraneibacter stercorigallinarum</name>
    <dbReference type="NCBI Taxonomy" id="2838686"/>
    <lineage>
        <taxon>Bacteria</taxon>
        <taxon>Bacillati</taxon>
        <taxon>Bacillota</taxon>
        <taxon>Clostridia</taxon>
        <taxon>Lachnospirales</taxon>
        <taxon>Lachnospiraceae</taxon>
        <taxon>Mediterraneibacter</taxon>
    </lineage>
</organism>
<evidence type="ECO:0000313" key="2">
    <source>
        <dbReference type="EMBL" id="HIZ14149.1"/>
    </source>
</evidence>
<dbReference type="Proteomes" id="UP000824017">
    <property type="component" value="Unassembled WGS sequence"/>
</dbReference>
<evidence type="ECO:0000256" key="1">
    <source>
        <dbReference type="SAM" id="Phobius"/>
    </source>
</evidence>
<keyword evidence="1" id="KW-1133">Transmembrane helix</keyword>
<comment type="caution">
    <text evidence="2">The sequence shown here is derived from an EMBL/GenBank/DDBJ whole genome shotgun (WGS) entry which is preliminary data.</text>
</comment>
<feature type="transmembrane region" description="Helical" evidence="1">
    <location>
        <begin position="6"/>
        <end position="37"/>
    </location>
</feature>
<proteinExistence type="predicted"/>
<sequence>MYILIPLILSVICLFVNPYVGLFGIFTVVELIIILCVDINANARIKLCYKVSGENAPRAEQLKRSGKILATSECVLTVFFTIITVVVESGVWMLASGSLTGNAVVMTPFSLISEGNLTLSCILLVTAIAFQIIALILAFVRRGQLMKRIHSMARSIR</sequence>
<feature type="transmembrane region" description="Helical" evidence="1">
    <location>
        <begin position="74"/>
        <end position="95"/>
    </location>
</feature>
<accession>A0A9D2DC45</accession>
<gene>
    <name evidence="2" type="ORF">H9817_09535</name>
</gene>
<reference evidence="2" key="2">
    <citation type="submission" date="2021-04" db="EMBL/GenBank/DDBJ databases">
        <authorList>
            <person name="Gilroy R."/>
        </authorList>
    </citation>
    <scope>NUCLEOTIDE SEQUENCE</scope>
    <source>
        <strain evidence="2">ChiGjej1B1-13045</strain>
    </source>
</reference>
<feature type="transmembrane region" description="Helical" evidence="1">
    <location>
        <begin position="115"/>
        <end position="140"/>
    </location>
</feature>
<reference evidence="2" key="1">
    <citation type="journal article" date="2021" name="PeerJ">
        <title>Extensive microbial diversity within the chicken gut microbiome revealed by metagenomics and culture.</title>
        <authorList>
            <person name="Gilroy R."/>
            <person name="Ravi A."/>
            <person name="Getino M."/>
            <person name="Pursley I."/>
            <person name="Horton D.L."/>
            <person name="Alikhan N.F."/>
            <person name="Baker D."/>
            <person name="Gharbi K."/>
            <person name="Hall N."/>
            <person name="Watson M."/>
            <person name="Adriaenssens E.M."/>
            <person name="Foster-Nyarko E."/>
            <person name="Jarju S."/>
            <person name="Secka A."/>
            <person name="Antonio M."/>
            <person name="Oren A."/>
            <person name="Chaudhuri R.R."/>
            <person name="La Ragione R."/>
            <person name="Hildebrand F."/>
            <person name="Pallen M.J."/>
        </authorList>
    </citation>
    <scope>NUCLEOTIDE SEQUENCE</scope>
    <source>
        <strain evidence="2">ChiGjej1B1-13045</strain>
    </source>
</reference>
<keyword evidence="1" id="KW-0812">Transmembrane</keyword>
<keyword evidence="1" id="KW-0472">Membrane</keyword>
<name>A0A9D2DC45_9FIRM</name>
<evidence type="ECO:0000313" key="3">
    <source>
        <dbReference type="Proteomes" id="UP000824017"/>
    </source>
</evidence>